<dbReference type="InterPro" id="IPR045865">
    <property type="entry name" value="ACT-like_dom_sf"/>
</dbReference>
<name>A0A1E7Q2U8_9GAMM</name>
<protein>
    <submittedName>
        <fullName evidence="1">Acetolactate synthase</fullName>
    </submittedName>
</protein>
<sequence>MQHVITITATNTPTVIERLLQVTRYRGYQLLGLEFNAVANSLGLEITLTVSSEKPIQLLTNQLNKLHDIQQLQLAGATLAVLQA</sequence>
<dbReference type="STRING" id="1628148.BI198_01800"/>
<dbReference type="RefSeq" id="WP_070048007.1">
    <property type="nucleotide sequence ID" value="NZ_CBCSDO010000001.1"/>
</dbReference>
<comment type="caution">
    <text evidence="1">The sequence shown here is derived from an EMBL/GenBank/DDBJ whole genome shotgun (WGS) entry which is preliminary data.</text>
</comment>
<keyword evidence="2" id="KW-1185">Reference proteome</keyword>
<dbReference type="SUPFAM" id="SSF55021">
    <property type="entry name" value="ACT-like"/>
    <property type="match status" value="1"/>
</dbReference>
<gene>
    <name evidence="1" type="ORF">BI198_01800</name>
</gene>
<evidence type="ECO:0000313" key="1">
    <source>
        <dbReference type="EMBL" id="OEY68440.1"/>
    </source>
</evidence>
<dbReference type="Proteomes" id="UP000242258">
    <property type="component" value="Unassembled WGS sequence"/>
</dbReference>
<organism evidence="1 2">
    <name type="scientific">Rheinheimera salexigens</name>
    <dbReference type="NCBI Taxonomy" id="1628148"/>
    <lineage>
        <taxon>Bacteria</taxon>
        <taxon>Pseudomonadati</taxon>
        <taxon>Pseudomonadota</taxon>
        <taxon>Gammaproteobacteria</taxon>
        <taxon>Chromatiales</taxon>
        <taxon>Chromatiaceae</taxon>
        <taxon>Rheinheimera</taxon>
    </lineage>
</organism>
<reference evidence="2" key="1">
    <citation type="submission" date="2016-09" db="EMBL/GenBank/DDBJ databases">
        <authorList>
            <person name="Wan X."/>
            <person name="Hou S."/>
        </authorList>
    </citation>
    <scope>NUCLEOTIDE SEQUENCE [LARGE SCALE GENOMIC DNA]</scope>
    <source>
        <strain evidence="2">KH87</strain>
    </source>
</reference>
<accession>A0A1E7Q2U8</accession>
<proteinExistence type="predicted"/>
<dbReference type="NCBIfam" id="NF008362">
    <property type="entry name" value="PRK11152.1"/>
    <property type="match status" value="1"/>
</dbReference>
<dbReference type="AlphaFoldDB" id="A0A1E7Q2U8"/>
<evidence type="ECO:0000313" key="2">
    <source>
        <dbReference type="Proteomes" id="UP000242258"/>
    </source>
</evidence>
<dbReference type="EMBL" id="MKEK01000001">
    <property type="protein sequence ID" value="OEY68440.1"/>
    <property type="molecule type" value="Genomic_DNA"/>
</dbReference>
<dbReference type="Pfam" id="PF13710">
    <property type="entry name" value="ACT_5"/>
    <property type="match status" value="1"/>
</dbReference>
<dbReference type="Gene3D" id="3.30.70.260">
    <property type="match status" value="1"/>
</dbReference>
<dbReference type="OrthoDB" id="6198158at2"/>